<feature type="domain" description="Cytochrome b/b6 N-terminal region profile" evidence="2">
    <location>
        <begin position="31"/>
        <end position="78"/>
    </location>
</feature>
<comment type="caution">
    <text evidence="3">The sequence shown here is derived from an EMBL/GenBank/DDBJ whole genome shotgun (WGS) entry which is preliminary data.</text>
</comment>
<dbReference type="InterPro" id="IPR005797">
    <property type="entry name" value="Cyt_b/b6_N"/>
</dbReference>
<evidence type="ECO:0000313" key="4">
    <source>
        <dbReference type="Proteomes" id="UP000653305"/>
    </source>
</evidence>
<dbReference type="SUPFAM" id="SSF81342">
    <property type="entry name" value="Transmembrane di-heme cytochromes"/>
    <property type="match status" value="1"/>
</dbReference>
<dbReference type="InterPro" id="IPR016174">
    <property type="entry name" value="Di-haem_cyt_TM"/>
</dbReference>
<keyword evidence="1" id="KW-1133">Transmembrane helix</keyword>
<proteinExistence type="predicted"/>
<keyword evidence="1" id="KW-0812">Transmembrane</keyword>
<accession>A0A830BPF1</accession>
<feature type="transmembrane region" description="Helical" evidence="1">
    <location>
        <begin position="53"/>
        <end position="72"/>
    </location>
</feature>
<sequence length="96" mass="10902">MVSKCGSGSIDRIFWRNWLFLTSGPNRLLGGSSLVELLRESASVGQSTLTHFYSLHTFVLPLLNAVFMLMHFPMIRKQCIAFISHFMSHSKQRVSV</sequence>
<dbReference type="PANTHER" id="PTHR19271:SF16">
    <property type="entry name" value="CYTOCHROME B"/>
    <property type="match status" value="1"/>
</dbReference>
<dbReference type="AlphaFoldDB" id="A0A830BPF1"/>
<organism evidence="3 4">
    <name type="scientific">Phtheirospermum japonicum</name>
    <dbReference type="NCBI Taxonomy" id="374723"/>
    <lineage>
        <taxon>Eukaryota</taxon>
        <taxon>Viridiplantae</taxon>
        <taxon>Streptophyta</taxon>
        <taxon>Embryophyta</taxon>
        <taxon>Tracheophyta</taxon>
        <taxon>Spermatophyta</taxon>
        <taxon>Magnoliopsida</taxon>
        <taxon>eudicotyledons</taxon>
        <taxon>Gunneridae</taxon>
        <taxon>Pentapetalae</taxon>
        <taxon>asterids</taxon>
        <taxon>lamiids</taxon>
        <taxon>Lamiales</taxon>
        <taxon>Orobanchaceae</taxon>
        <taxon>Orobanchaceae incertae sedis</taxon>
        <taxon>Phtheirospermum</taxon>
    </lineage>
</organism>
<evidence type="ECO:0000259" key="2">
    <source>
        <dbReference type="Pfam" id="PF00033"/>
    </source>
</evidence>
<evidence type="ECO:0000313" key="3">
    <source>
        <dbReference type="EMBL" id="GFP89517.1"/>
    </source>
</evidence>
<reference evidence="3" key="1">
    <citation type="submission" date="2020-07" db="EMBL/GenBank/DDBJ databases">
        <title>Ethylene signaling mediates host invasion by parasitic plants.</title>
        <authorList>
            <person name="Yoshida S."/>
        </authorList>
    </citation>
    <scope>NUCLEOTIDE SEQUENCE</scope>
    <source>
        <strain evidence="3">Okayama</strain>
    </source>
</reference>
<dbReference type="GO" id="GO:0009055">
    <property type="term" value="F:electron transfer activity"/>
    <property type="evidence" value="ECO:0007669"/>
    <property type="project" value="InterPro"/>
</dbReference>
<dbReference type="EMBL" id="BMAC01000193">
    <property type="protein sequence ID" value="GFP89517.1"/>
    <property type="molecule type" value="Genomic_DNA"/>
</dbReference>
<keyword evidence="1" id="KW-0472">Membrane</keyword>
<dbReference type="GO" id="GO:0022904">
    <property type="term" value="P:respiratory electron transport chain"/>
    <property type="evidence" value="ECO:0007669"/>
    <property type="project" value="InterPro"/>
</dbReference>
<dbReference type="Gene3D" id="1.20.810.10">
    <property type="entry name" value="Cytochrome Bc1 Complex, Chain C"/>
    <property type="match status" value="1"/>
</dbReference>
<dbReference type="InterPro" id="IPR027387">
    <property type="entry name" value="Cytb/b6-like_sf"/>
</dbReference>
<dbReference type="OrthoDB" id="10514800at2759"/>
<dbReference type="PANTHER" id="PTHR19271">
    <property type="entry name" value="CYTOCHROME B"/>
    <property type="match status" value="1"/>
</dbReference>
<name>A0A830BPF1_9LAMI</name>
<dbReference type="Pfam" id="PF00033">
    <property type="entry name" value="Cytochrome_B"/>
    <property type="match status" value="1"/>
</dbReference>
<dbReference type="GO" id="GO:0016491">
    <property type="term" value="F:oxidoreductase activity"/>
    <property type="evidence" value="ECO:0007669"/>
    <property type="project" value="InterPro"/>
</dbReference>
<dbReference type="GO" id="GO:0016020">
    <property type="term" value="C:membrane"/>
    <property type="evidence" value="ECO:0007669"/>
    <property type="project" value="InterPro"/>
</dbReference>
<protein>
    <submittedName>
        <fullName evidence="3">Cytochrome b6</fullName>
    </submittedName>
</protein>
<dbReference type="Proteomes" id="UP000653305">
    <property type="component" value="Unassembled WGS sequence"/>
</dbReference>
<keyword evidence="4" id="KW-1185">Reference proteome</keyword>
<evidence type="ECO:0000256" key="1">
    <source>
        <dbReference type="SAM" id="Phobius"/>
    </source>
</evidence>
<gene>
    <name evidence="3" type="ORF">PHJA_001095300</name>
</gene>